<reference evidence="1 2" key="1">
    <citation type="submission" date="2014-04" db="EMBL/GenBank/DDBJ databases">
        <title>Evolutionary Origins and Diversification of the Mycorrhizal Mutualists.</title>
        <authorList>
            <consortium name="DOE Joint Genome Institute"/>
            <consortium name="Mycorrhizal Genomics Consortium"/>
            <person name="Kohler A."/>
            <person name="Kuo A."/>
            <person name="Nagy L.G."/>
            <person name="Floudas D."/>
            <person name="Copeland A."/>
            <person name="Barry K.W."/>
            <person name="Cichocki N."/>
            <person name="Veneault-Fourrey C."/>
            <person name="LaButti K."/>
            <person name="Lindquist E.A."/>
            <person name="Lipzen A."/>
            <person name="Lundell T."/>
            <person name="Morin E."/>
            <person name="Murat C."/>
            <person name="Riley R."/>
            <person name="Ohm R."/>
            <person name="Sun H."/>
            <person name="Tunlid A."/>
            <person name="Henrissat B."/>
            <person name="Grigoriev I.V."/>
            <person name="Hibbett D.S."/>
            <person name="Martin F."/>
        </authorList>
    </citation>
    <scope>NUCLEOTIDE SEQUENCE [LARGE SCALE GENOMIC DNA]</scope>
    <source>
        <strain evidence="1 2">Koide BX008</strain>
    </source>
</reference>
<dbReference type="HOGENOM" id="CLU_2305336_0_0_1"/>
<dbReference type="Proteomes" id="UP000054549">
    <property type="component" value="Unassembled WGS sequence"/>
</dbReference>
<dbReference type="AlphaFoldDB" id="A0A0C2WWD6"/>
<evidence type="ECO:0000313" key="1">
    <source>
        <dbReference type="EMBL" id="KIL66107.1"/>
    </source>
</evidence>
<accession>A0A0C2WWD6</accession>
<protein>
    <submittedName>
        <fullName evidence="1">Uncharacterized protein</fullName>
    </submittedName>
</protein>
<name>A0A0C2WWD6_AMAMK</name>
<evidence type="ECO:0000313" key="2">
    <source>
        <dbReference type="Proteomes" id="UP000054549"/>
    </source>
</evidence>
<gene>
    <name evidence="1" type="ORF">M378DRAFT_161366</name>
</gene>
<keyword evidence="2" id="KW-1185">Reference proteome</keyword>
<organism evidence="1 2">
    <name type="scientific">Amanita muscaria (strain Koide BX008)</name>
    <dbReference type="NCBI Taxonomy" id="946122"/>
    <lineage>
        <taxon>Eukaryota</taxon>
        <taxon>Fungi</taxon>
        <taxon>Dikarya</taxon>
        <taxon>Basidiomycota</taxon>
        <taxon>Agaricomycotina</taxon>
        <taxon>Agaricomycetes</taxon>
        <taxon>Agaricomycetidae</taxon>
        <taxon>Agaricales</taxon>
        <taxon>Pluteineae</taxon>
        <taxon>Amanitaceae</taxon>
        <taxon>Amanita</taxon>
    </lineage>
</organism>
<dbReference type="EMBL" id="KN818238">
    <property type="protein sequence ID" value="KIL66107.1"/>
    <property type="molecule type" value="Genomic_DNA"/>
</dbReference>
<sequence>MSIFNFPSLTSYLPELRINSTPHSPFSAYHCTDRSLSSILDANLPREYTTPVANLTGEELGRRPLSTVRDHQRAVSYASGFRHIVAGGVAVLLPHDHITC</sequence>
<proteinExistence type="predicted"/>
<dbReference type="InParanoid" id="A0A0C2WWD6"/>